<feature type="domain" description="N-terminal Ras-GEF" evidence="3">
    <location>
        <begin position="153"/>
        <end position="263"/>
    </location>
</feature>
<dbReference type="CDD" id="cd06224">
    <property type="entry name" value="REM"/>
    <property type="match status" value="1"/>
</dbReference>
<dbReference type="SUPFAM" id="SSF51206">
    <property type="entry name" value="cAMP-binding domain-like"/>
    <property type="match status" value="1"/>
</dbReference>
<keyword evidence="1" id="KW-0344">Guanine-nucleotide releasing factor</keyword>
<dbReference type="STRING" id="53468.A0A3P6GCC4"/>
<evidence type="ECO:0008006" key="6">
    <source>
        <dbReference type="Google" id="ProtNLM"/>
    </source>
</evidence>
<keyword evidence="5" id="KW-1185">Reference proteome</keyword>
<dbReference type="AlphaFoldDB" id="A0A3P6GCC4"/>
<evidence type="ECO:0000313" key="5">
    <source>
        <dbReference type="Proteomes" id="UP000267029"/>
    </source>
</evidence>
<dbReference type="Proteomes" id="UP000267029">
    <property type="component" value="Unassembled WGS sequence"/>
</dbReference>
<dbReference type="Gene3D" id="1.20.870.10">
    <property type="entry name" value="Son of sevenless (SoS) protein Chain: S domain 1"/>
    <property type="match status" value="1"/>
</dbReference>
<dbReference type="InterPro" id="IPR000595">
    <property type="entry name" value="cNMP-bd_dom"/>
</dbReference>
<dbReference type="Pfam" id="PF00027">
    <property type="entry name" value="cNMP_binding"/>
    <property type="match status" value="1"/>
</dbReference>
<dbReference type="Gene3D" id="2.60.120.10">
    <property type="entry name" value="Jelly Rolls"/>
    <property type="match status" value="1"/>
</dbReference>
<organism evidence="4 5">
    <name type="scientific">Mesocestoides corti</name>
    <name type="common">Flatworm</name>
    <dbReference type="NCBI Taxonomy" id="53468"/>
    <lineage>
        <taxon>Eukaryota</taxon>
        <taxon>Metazoa</taxon>
        <taxon>Spiralia</taxon>
        <taxon>Lophotrochozoa</taxon>
        <taxon>Platyhelminthes</taxon>
        <taxon>Cestoda</taxon>
        <taxon>Eucestoda</taxon>
        <taxon>Cyclophyllidea</taxon>
        <taxon>Mesocestoididae</taxon>
        <taxon>Mesocestoides</taxon>
    </lineage>
</organism>
<evidence type="ECO:0000313" key="4">
    <source>
        <dbReference type="EMBL" id="VDD76787.1"/>
    </source>
</evidence>
<dbReference type="InterPro" id="IPR023578">
    <property type="entry name" value="Ras_GEF_dom_sf"/>
</dbReference>
<feature type="domain" description="Cyclic nucleotide-binding" evidence="2">
    <location>
        <begin position="25"/>
        <end position="128"/>
    </location>
</feature>
<accession>A0A3P6GCC4</accession>
<dbReference type="CDD" id="cd00038">
    <property type="entry name" value="CAP_ED"/>
    <property type="match status" value="1"/>
</dbReference>
<name>A0A3P6GCC4_MESCO</name>
<dbReference type="SUPFAM" id="SSF48366">
    <property type="entry name" value="Ras GEF"/>
    <property type="match status" value="1"/>
</dbReference>
<dbReference type="PROSITE" id="PS50042">
    <property type="entry name" value="CNMP_BINDING_3"/>
    <property type="match status" value="1"/>
</dbReference>
<dbReference type="OrthoDB" id="21144at2759"/>
<dbReference type="SMART" id="SM00100">
    <property type="entry name" value="cNMP"/>
    <property type="match status" value="1"/>
</dbReference>
<evidence type="ECO:0000256" key="1">
    <source>
        <dbReference type="PROSITE-ProRule" id="PRU00135"/>
    </source>
</evidence>
<dbReference type="GO" id="GO:0007265">
    <property type="term" value="P:Ras protein signal transduction"/>
    <property type="evidence" value="ECO:0007669"/>
    <property type="project" value="TreeGrafter"/>
</dbReference>
<reference evidence="4 5" key="1">
    <citation type="submission" date="2018-10" db="EMBL/GenBank/DDBJ databases">
        <authorList>
            <consortium name="Pathogen Informatics"/>
        </authorList>
    </citation>
    <scope>NUCLEOTIDE SEQUENCE [LARGE SCALE GENOMIC DNA]</scope>
</reference>
<gene>
    <name evidence="4" type="ORF">MCOS_LOCUS2790</name>
</gene>
<dbReference type="GO" id="GO:0016324">
    <property type="term" value="C:apical plasma membrane"/>
    <property type="evidence" value="ECO:0007669"/>
    <property type="project" value="TreeGrafter"/>
</dbReference>
<dbReference type="PROSITE" id="PS50212">
    <property type="entry name" value="RASGEF_NTER"/>
    <property type="match status" value="1"/>
</dbReference>
<proteinExistence type="predicted"/>
<dbReference type="InterPro" id="IPR014710">
    <property type="entry name" value="RmlC-like_jellyroll"/>
</dbReference>
<evidence type="ECO:0000259" key="2">
    <source>
        <dbReference type="PROSITE" id="PS50042"/>
    </source>
</evidence>
<dbReference type="PANTHER" id="PTHR23113:SF249">
    <property type="entry name" value="RAP GUANINE NUCLEOTIDE EXCHANGE FACTOR 6"/>
    <property type="match status" value="1"/>
</dbReference>
<dbReference type="EMBL" id="UXSR01000506">
    <property type="protein sequence ID" value="VDD76787.1"/>
    <property type="molecule type" value="Genomic_DNA"/>
</dbReference>
<evidence type="ECO:0000259" key="3">
    <source>
        <dbReference type="PROSITE" id="PS50212"/>
    </source>
</evidence>
<dbReference type="PANTHER" id="PTHR23113">
    <property type="entry name" value="GUANINE NUCLEOTIDE EXCHANGE FACTOR"/>
    <property type="match status" value="1"/>
</dbReference>
<dbReference type="InterPro" id="IPR000651">
    <property type="entry name" value="Ras-like_Gua-exchang_fac_N"/>
</dbReference>
<dbReference type="GO" id="GO:0005085">
    <property type="term" value="F:guanyl-nucleotide exchange factor activity"/>
    <property type="evidence" value="ECO:0007669"/>
    <property type="project" value="UniProtKB-KW"/>
</dbReference>
<dbReference type="InterPro" id="IPR018490">
    <property type="entry name" value="cNMP-bd_dom_sf"/>
</dbReference>
<dbReference type="InterPro" id="IPR008937">
    <property type="entry name" value="Ras-like_GEF"/>
</dbReference>
<sequence length="367" mass="40785">MLKEPRSRTPADVEILVENVQKLPAFSSLSSGTRYALCRLMLVAVVREAGQVVLSDGEILDTWSVILNGTVEVVEADGTIRELTSGDAFGDAASTVVPPPQRHRGQMRTVTEDCQFVCVAQADYLRIMAQAADAEVPELEEDGGRVVLVYEDIKKEQQCGTPEKLIDHLKCPEPGDPSYPEDLLLTYRTFLPTPALLASDASTDRALRARIQRYVLLWVHNHPEDFHDRPAMLRFLSRFSDLLQRESGIRRLLHLACSTKARQRIVEVKRGDDEGLRRGDQVNTVQHSSVEGMSLAQLASVLASIVMNGVNQRQAPGSTSNRATARFLTQIAHRGDPLAFRNVQHIRALHSPRPAFSHKARIFSVIV</sequence>
<dbReference type="SMART" id="SM00229">
    <property type="entry name" value="RasGEFN"/>
    <property type="match status" value="1"/>
</dbReference>
<protein>
    <recommendedName>
        <fullName evidence="6">Cyclic nucleotide-binding domain-containing protein</fullName>
    </recommendedName>
</protein>